<gene>
    <name evidence="1" type="ORF">RMAR00112_LOCUS16860</name>
</gene>
<dbReference type="AlphaFoldDB" id="A0A7S2ZUH9"/>
<name>A0A7S2ZUH9_9RHOD</name>
<sequence>MLMDEYTFSCFQAELMIVTFSQAVESRLVNLLRVGAKAGQRKRTPFLAKATMDRMAKCMRRDGQEMATDRKRWKFDVETHLQGPRSSHANFRMGWRGMREIQKDKMRKLFNLLN</sequence>
<protein>
    <submittedName>
        <fullName evidence="1">Uncharacterized protein</fullName>
    </submittedName>
</protein>
<evidence type="ECO:0000313" key="1">
    <source>
        <dbReference type="EMBL" id="CAE0048863.1"/>
    </source>
</evidence>
<dbReference type="EMBL" id="HBHW01022049">
    <property type="protein sequence ID" value="CAE0048863.1"/>
    <property type="molecule type" value="Transcribed_RNA"/>
</dbReference>
<organism evidence="1">
    <name type="scientific">Rhodosorus marinus</name>
    <dbReference type="NCBI Taxonomy" id="101924"/>
    <lineage>
        <taxon>Eukaryota</taxon>
        <taxon>Rhodophyta</taxon>
        <taxon>Stylonematophyceae</taxon>
        <taxon>Stylonematales</taxon>
        <taxon>Stylonemataceae</taxon>
        <taxon>Rhodosorus</taxon>
    </lineage>
</organism>
<reference evidence="1" key="1">
    <citation type="submission" date="2021-01" db="EMBL/GenBank/DDBJ databases">
        <authorList>
            <person name="Corre E."/>
            <person name="Pelletier E."/>
            <person name="Niang G."/>
            <person name="Scheremetjew M."/>
            <person name="Finn R."/>
            <person name="Kale V."/>
            <person name="Holt S."/>
            <person name="Cochrane G."/>
            <person name="Meng A."/>
            <person name="Brown T."/>
            <person name="Cohen L."/>
        </authorList>
    </citation>
    <scope>NUCLEOTIDE SEQUENCE</scope>
    <source>
        <strain evidence="1">CCMP 769</strain>
    </source>
</reference>
<proteinExistence type="predicted"/>
<accession>A0A7S2ZUH9</accession>